<dbReference type="HOGENOM" id="CLU_449260_0_0_1"/>
<reference evidence="9 10" key="1">
    <citation type="journal article" date="2007" name="Science">
        <title>Sea anemone genome reveals ancestral eumetazoan gene repertoire and genomic organization.</title>
        <authorList>
            <person name="Putnam N.H."/>
            <person name="Srivastava M."/>
            <person name="Hellsten U."/>
            <person name="Dirks B."/>
            <person name="Chapman J."/>
            <person name="Salamov A."/>
            <person name="Terry A."/>
            <person name="Shapiro H."/>
            <person name="Lindquist E."/>
            <person name="Kapitonov V.V."/>
            <person name="Jurka J."/>
            <person name="Genikhovich G."/>
            <person name="Grigoriev I.V."/>
            <person name="Lucas S.M."/>
            <person name="Steele R.E."/>
            <person name="Finnerty J.R."/>
            <person name="Technau U."/>
            <person name="Martindale M.Q."/>
            <person name="Rokhsar D.S."/>
        </authorList>
    </citation>
    <scope>NUCLEOTIDE SEQUENCE [LARGE SCALE GENOMIC DNA]</scope>
    <source>
        <strain evidence="10">CH2 X CH6</strain>
    </source>
</reference>
<evidence type="ECO:0000259" key="8">
    <source>
        <dbReference type="PROSITE" id="PS50004"/>
    </source>
</evidence>
<evidence type="ECO:0000256" key="6">
    <source>
        <dbReference type="SAM" id="MobiDB-lite"/>
    </source>
</evidence>
<organism evidence="9 10">
    <name type="scientific">Nematostella vectensis</name>
    <name type="common">Starlet sea anemone</name>
    <dbReference type="NCBI Taxonomy" id="45351"/>
    <lineage>
        <taxon>Eukaryota</taxon>
        <taxon>Metazoa</taxon>
        <taxon>Cnidaria</taxon>
        <taxon>Anthozoa</taxon>
        <taxon>Hexacorallia</taxon>
        <taxon>Actiniaria</taxon>
        <taxon>Edwardsiidae</taxon>
        <taxon>Nematostella</taxon>
    </lineage>
</organism>
<dbReference type="CDD" id="cd04048">
    <property type="entry name" value="C2A_Copine"/>
    <property type="match status" value="1"/>
</dbReference>
<dbReference type="AlphaFoldDB" id="A7RN83"/>
<comment type="pathway">
    <text evidence="1">Signal transduction; phosphatidylinositol signaling pathway.</text>
</comment>
<feature type="domain" description="C2" evidence="8">
    <location>
        <begin position="158"/>
        <end position="286"/>
    </location>
</feature>
<feature type="region of interest" description="Disordered" evidence="6">
    <location>
        <begin position="565"/>
        <end position="584"/>
    </location>
</feature>
<dbReference type="PROSITE" id="PS50003">
    <property type="entry name" value="PH_DOMAIN"/>
    <property type="match status" value="1"/>
</dbReference>
<dbReference type="InterPro" id="IPR001849">
    <property type="entry name" value="PH_domain"/>
</dbReference>
<dbReference type="SUPFAM" id="SSF49562">
    <property type="entry name" value="C2 domain (Calcium/lipid-binding domain, CaLB)"/>
    <property type="match status" value="1"/>
</dbReference>
<evidence type="ECO:0000313" key="10">
    <source>
        <dbReference type="Proteomes" id="UP000001593"/>
    </source>
</evidence>
<dbReference type="SUPFAM" id="SSF50729">
    <property type="entry name" value="PH domain-like"/>
    <property type="match status" value="1"/>
</dbReference>
<dbReference type="Gene3D" id="2.30.29.30">
    <property type="entry name" value="Pleckstrin-homology domain (PH domain)/Phosphotyrosine-binding domain (PTB)"/>
    <property type="match status" value="1"/>
</dbReference>
<evidence type="ECO:0000256" key="3">
    <source>
        <dbReference type="ARBA" id="ARBA00013037"/>
    </source>
</evidence>
<dbReference type="InterPro" id="IPR035892">
    <property type="entry name" value="C2_domain_sf"/>
</dbReference>
<dbReference type="CDD" id="cd13258">
    <property type="entry name" value="PH_PLEKHJ1"/>
    <property type="match status" value="1"/>
</dbReference>
<evidence type="ECO:0000256" key="4">
    <source>
        <dbReference type="ARBA" id="ARBA00022801"/>
    </source>
</evidence>
<dbReference type="PANTHER" id="PTHR12187">
    <property type="entry name" value="AGAP000124-PA"/>
    <property type="match status" value="1"/>
</dbReference>
<dbReference type="STRING" id="45351.A7RN83"/>
<dbReference type="PhylomeDB" id="A7RN83"/>
<dbReference type="InParanoid" id="A7RN83"/>
<dbReference type="FunCoup" id="A7RN83">
    <property type="interactions" value="73"/>
</dbReference>
<comment type="similarity">
    <text evidence="2">Belongs to the inositol 3,4-bisphosphate 4-phosphatase family.</text>
</comment>
<dbReference type="PANTHER" id="PTHR12187:SF11">
    <property type="entry name" value="PHOSPHATIDYLINOSITOL-3,4-BISPHOSPHATE 4-PHOSPHATASE"/>
    <property type="match status" value="1"/>
</dbReference>
<dbReference type="EMBL" id="DS469522">
    <property type="protein sequence ID" value="EDO47092.1"/>
    <property type="molecule type" value="Genomic_DNA"/>
</dbReference>
<keyword evidence="4" id="KW-0378">Hydrolase</keyword>
<dbReference type="InterPro" id="IPR039034">
    <property type="entry name" value="INPP4"/>
</dbReference>
<dbReference type="OMA" id="VCEESHE"/>
<gene>
    <name evidence="9" type="ORF">NEMVEDRAFT_v1g239540</name>
</gene>
<dbReference type="eggNOG" id="KOG4428">
    <property type="taxonomic scope" value="Eukaryota"/>
</dbReference>
<dbReference type="InterPro" id="IPR000008">
    <property type="entry name" value="C2_dom"/>
</dbReference>
<dbReference type="UniPathway" id="UPA00944"/>
<dbReference type="Proteomes" id="UP000001593">
    <property type="component" value="Unassembled WGS sequence"/>
</dbReference>
<dbReference type="GO" id="GO:0016316">
    <property type="term" value="F:phosphatidylinositol-3,4-bisphosphate 4-phosphatase activity"/>
    <property type="evidence" value="ECO:0007669"/>
    <property type="project" value="UniProtKB-EC"/>
</dbReference>
<dbReference type="FunFam" id="2.30.29.30:FF:000563">
    <property type="entry name" value="Phosphatidylinositol3,4-bisphosphate 4-phosphatase"/>
    <property type="match status" value="1"/>
</dbReference>
<dbReference type="InterPro" id="IPR011993">
    <property type="entry name" value="PH-like_dom_sf"/>
</dbReference>
<name>A7RN83_NEMVE</name>
<evidence type="ECO:0000259" key="7">
    <source>
        <dbReference type="PROSITE" id="PS50003"/>
    </source>
</evidence>
<evidence type="ECO:0000256" key="5">
    <source>
        <dbReference type="ARBA" id="ARBA00023098"/>
    </source>
</evidence>
<evidence type="ECO:0000313" key="9">
    <source>
        <dbReference type="EMBL" id="EDO47092.1"/>
    </source>
</evidence>
<dbReference type="SMART" id="SM00233">
    <property type="entry name" value="PH"/>
    <property type="match status" value="1"/>
</dbReference>
<feature type="domain" description="PH" evidence="7">
    <location>
        <begin position="18"/>
        <end position="122"/>
    </location>
</feature>
<keyword evidence="5" id="KW-0443">Lipid metabolism</keyword>
<dbReference type="PROSITE" id="PS50004">
    <property type="entry name" value="C2"/>
    <property type="match status" value="1"/>
</dbReference>
<dbReference type="Pfam" id="PF00169">
    <property type="entry name" value="PH"/>
    <property type="match status" value="1"/>
</dbReference>
<accession>A7RN83</accession>
<sequence length="608" mass="68533">MRFNQKELAYIASRNDIAFDKEGVLWLKEKQGHFWSQNEVYTERWFRLKGNILFYFKSKDKASEPAGAIVLERCRVQKAELSEKKHAFTIVFDEDDSQQYQLGGKSSKDADEWIEKIKNASYESLRNKLLNLRKQLMEITGKDPLPEYHPLALQEPLKPGISQYSSTSSASDTDETPLLEMCIACNGLISPIPDRLPNAFVEIRTMTPPSVSWSKHAQTEIIEQKSDPYFLTTVVFPSNGTIQDVTRLKLAVFDVRDRDKEEMILLGHSMCTIRDIVSSPDKKLVLSLTSLDTSVPCGTVTLLGWQGDDTPQGRRNSGKAMVLVDQILTRSYRFPTRTPGKILKVVELMGESMLSFKIPIQLLKIYIAEEQQRILELHHLGDLNPDWEAYRQEIIDNHFKLICNYKGDLRDLMPLQVGNNFKASRLRGNKKLATIPVNLHIQRMRVNDGSGEGKVYDISTVGAFTAHTLKFGQGGLRRMTAMLKKSQQSGSEGENRAAQVKKSRANLEKLKVTITHLCQKLKTGIKTANVSNILDTQSSLSDKANHLLILREASIVKESLATLKKSVPKPDDPHQGGDSTADGQWNVTAFSNDEAQMLPVTFPLIKIM</sequence>
<evidence type="ECO:0000256" key="2">
    <source>
        <dbReference type="ARBA" id="ARBA00006306"/>
    </source>
</evidence>
<keyword evidence="10" id="KW-1185">Reference proteome</keyword>
<evidence type="ECO:0000256" key="1">
    <source>
        <dbReference type="ARBA" id="ARBA00004847"/>
    </source>
</evidence>
<protein>
    <recommendedName>
        <fullName evidence="3">phosphatidylinositol-3,4-bisphosphate 4-phosphatase</fullName>
        <ecNumber evidence="3">3.1.3.66</ecNumber>
    </recommendedName>
</protein>
<dbReference type="EC" id="3.1.3.66" evidence="3"/>
<proteinExistence type="inferred from homology"/>